<evidence type="ECO:0000256" key="1">
    <source>
        <dbReference type="SAM" id="MobiDB-lite"/>
    </source>
</evidence>
<dbReference type="AlphaFoldDB" id="A0A9D3T051"/>
<gene>
    <name evidence="2" type="ORF">MATL_G00182840</name>
</gene>
<dbReference type="EMBL" id="JAFDVH010000015">
    <property type="protein sequence ID" value="KAG7464028.1"/>
    <property type="molecule type" value="Genomic_DNA"/>
</dbReference>
<feature type="region of interest" description="Disordered" evidence="1">
    <location>
        <begin position="59"/>
        <end position="86"/>
    </location>
</feature>
<organism evidence="2 3">
    <name type="scientific">Megalops atlanticus</name>
    <name type="common">Tarpon</name>
    <name type="synonym">Clupea gigantea</name>
    <dbReference type="NCBI Taxonomy" id="7932"/>
    <lineage>
        <taxon>Eukaryota</taxon>
        <taxon>Metazoa</taxon>
        <taxon>Chordata</taxon>
        <taxon>Craniata</taxon>
        <taxon>Vertebrata</taxon>
        <taxon>Euteleostomi</taxon>
        <taxon>Actinopterygii</taxon>
        <taxon>Neopterygii</taxon>
        <taxon>Teleostei</taxon>
        <taxon>Elopiformes</taxon>
        <taxon>Megalopidae</taxon>
        <taxon>Megalops</taxon>
    </lineage>
</organism>
<evidence type="ECO:0000313" key="2">
    <source>
        <dbReference type="EMBL" id="KAG7464028.1"/>
    </source>
</evidence>
<proteinExistence type="predicted"/>
<protein>
    <submittedName>
        <fullName evidence="2">Uncharacterized protein</fullName>
    </submittedName>
</protein>
<accession>A0A9D3T051</accession>
<feature type="compositionally biased region" description="Basic and acidic residues" evidence="1">
    <location>
        <begin position="59"/>
        <end position="84"/>
    </location>
</feature>
<keyword evidence="3" id="KW-1185">Reference proteome</keyword>
<sequence>MNRSAFPRHSCCCAPRRCGRAAEGKGVRGGPPVLECVRARVPDLVCSLWRAGILADTRDGATDTRNAQTRDGRSLREVRRREQRGGTYGTVEVDGRRTYETATEGEIKIWI</sequence>
<comment type="caution">
    <text evidence="2">The sequence shown here is derived from an EMBL/GenBank/DDBJ whole genome shotgun (WGS) entry which is preliminary data.</text>
</comment>
<evidence type="ECO:0000313" key="3">
    <source>
        <dbReference type="Proteomes" id="UP001046870"/>
    </source>
</evidence>
<name>A0A9D3T051_MEGAT</name>
<reference evidence="2" key="1">
    <citation type="submission" date="2021-01" db="EMBL/GenBank/DDBJ databases">
        <authorList>
            <person name="Zahm M."/>
            <person name="Roques C."/>
            <person name="Cabau C."/>
            <person name="Klopp C."/>
            <person name="Donnadieu C."/>
            <person name="Jouanno E."/>
            <person name="Lampietro C."/>
            <person name="Louis A."/>
            <person name="Herpin A."/>
            <person name="Echchiki A."/>
            <person name="Berthelot C."/>
            <person name="Parey E."/>
            <person name="Roest-Crollius H."/>
            <person name="Braasch I."/>
            <person name="Postlethwait J."/>
            <person name="Bobe J."/>
            <person name="Montfort J."/>
            <person name="Bouchez O."/>
            <person name="Begum T."/>
            <person name="Mejri S."/>
            <person name="Adams A."/>
            <person name="Chen W.-J."/>
            <person name="Guiguen Y."/>
        </authorList>
    </citation>
    <scope>NUCLEOTIDE SEQUENCE</scope>
    <source>
        <strain evidence="2">YG-15Mar2019-1</strain>
        <tissue evidence="2">Brain</tissue>
    </source>
</reference>
<dbReference type="Proteomes" id="UP001046870">
    <property type="component" value="Chromosome 15"/>
</dbReference>